<gene>
    <name evidence="1" type="ORF">WISP_121904</name>
</gene>
<keyword evidence="2" id="KW-1185">Reference proteome</keyword>
<name>A0ABQ9CXK4_9PASS</name>
<sequence>MEELAKLLSIIYYQSWLTREVPDDWRLASVMTLHKKGQKEDLGDQVIQQVDEGKAVDIVYLDFSKVFDTISQGSLLEKLATNGQEHSMLR</sequence>
<dbReference type="Proteomes" id="UP001145742">
    <property type="component" value="Unassembled WGS sequence"/>
</dbReference>
<reference evidence="1" key="1">
    <citation type="submission" date="2019-10" db="EMBL/GenBank/DDBJ databases">
        <authorList>
            <person name="Soares A.E.R."/>
            <person name="Aleixo A."/>
            <person name="Schneider P."/>
            <person name="Miyaki C.Y."/>
            <person name="Schneider M.P."/>
            <person name="Mello C."/>
            <person name="Vasconcelos A.T.R."/>
        </authorList>
    </citation>
    <scope>NUCLEOTIDE SEQUENCE</scope>
    <source>
        <tissue evidence="1">Muscle</tissue>
    </source>
</reference>
<dbReference type="EMBL" id="WHWB01034553">
    <property type="protein sequence ID" value="KAJ7408271.1"/>
    <property type="molecule type" value="Genomic_DNA"/>
</dbReference>
<evidence type="ECO:0000313" key="2">
    <source>
        <dbReference type="Proteomes" id="UP001145742"/>
    </source>
</evidence>
<organism evidence="1 2">
    <name type="scientific">Willisornis vidua</name>
    <name type="common">Xingu scale-backed antbird</name>
    <dbReference type="NCBI Taxonomy" id="1566151"/>
    <lineage>
        <taxon>Eukaryota</taxon>
        <taxon>Metazoa</taxon>
        <taxon>Chordata</taxon>
        <taxon>Craniata</taxon>
        <taxon>Vertebrata</taxon>
        <taxon>Euteleostomi</taxon>
        <taxon>Archelosauria</taxon>
        <taxon>Archosauria</taxon>
        <taxon>Dinosauria</taxon>
        <taxon>Saurischia</taxon>
        <taxon>Theropoda</taxon>
        <taxon>Coelurosauria</taxon>
        <taxon>Aves</taxon>
        <taxon>Neognathae</taxon>
        <taxon>Neoaves</taxon>
        <taxon>Telluraves</taxon>
        <taxon>Australaves</taxon>
        <taxon>Passeriformes</taxon>
        <taxon>Thamnophilidae</taxon>
        <taxon>Willisornis</taxon>
    </lineage>
</organism>
<accession>A0ABQ9CXK4</accession>
<proteinExistence type="predicted"/>
<protein>
    <recommendedName>
        <fullName evidence="3">Reverse transcriptase domain-containing protein</fullName>
    </recommendedName>
</protein>
<evidence type="ECO:0000313" key="1">
    <source>
        <dbReference type="EMBL" id="KAJ7408271.1"/>
    </source>
</evidence>
<evidence type="ECO:0008006" key="3">
    <source>
        <dbReference type="Google" id="ProtNLM"/>
    </source>
</evidence>
<comment type="caution">
    <text evidence="1">The sequence shown here is derived from an EMBL/GenBank/DDBJ whole genome shotgun (WGS) entry which is preliminary data.</text>
</comment>